<organism evidence="2 3">
    <name type="scientific">Almyronema epifaneia S1</name>
    <dbReference type="NCBI Taxonomy" id="2991925"/>
    <lineage>
        <taxon>Bacteria</taxon>
        <taxon>Bacillati</taxon>
        <taxon>Cyanobacteriota</taxon>
        <taxon>Cyanophyceae</taxon>
        <taxon>Nodosilineales</taxon>
        <taxon>Nodosilineaceae</taxon>
        <taxon>Almyronema</taxon>
        <taxon>Almyronema epifaneia</taxon>
    </lineage>
</organism>
<proteinExistence type="predicted"/>
<evidence type="ECO:0000313" key="3">
    <source>
        <dbReference type="Proteomes" id="UP001600165"/>
    </source>
</evidence>
<dbReference type="RefSeq" id="WP_377964072.1">
    <property type="nucleotide sequence ID" value="NZ_JBHZOL010000065.1"/>
</dbReference>
<evidence type="ECO:0000256" key="1">
    <source>
        <dbReference type="SAM" id="MobiDB-lite"/>
    </source>
</evidence>
<dbReference type="EMBL" id="JBHZOL010000065">
    <property type="protein sequence ID" value="MFE4106376.1"/>
    <property type="molecule type" value="Genomic_DNA"/>
</dbReference>
<protein>
    <submittedName>
        <fullName evidence="2">Uncharacterized protein</fullName>
    </submittedName>
</protein>
<feature type="region of interest" description="Disordered" evidence="1">
    <location>
        <begin position="180"/>
        <end position="205"/>
    </location>
</feature>
<sequence>MLQIRPRALMVPAGIAIALTLAGCGESKVTQCNRLAEVVNQTQGFMQEFETEIQSFSSNAASVQNLDDIKAAAGQYTTAVDTVVTNLDGLVTDLEETDLADETLVQFRDEYATVVQGFSSALQQASQAMELVVNVESEAELPASIEASQQQTVEAVNQIEQLSQTESEIINEVNTYCGAATPVEPAEGSSVEGETPAVPETESAE</sequence>
<name>A0ABW6IDZ3_9CYAN</name>
<evidence type="ECO:0000313" key="2">
    <source>
        <dbReference type="EMBL" id="MFE4106376.1"/>
    </source>
</evidence>
<dbReference type="PROSITE" id="PS51257">
    <property type="entry name" value="PROKAR_LIPOPROTEIN"/>
    <property type="match status" value="1"/>
</dbReference>
<dbReference type="Proteomes" id="UP001600165">
    <property type="component" value="Unassembled WGS sequence"/>
</dbReference>
<reference evidence="2 3" key="1">
    <citation type="submission" date="2024-10" db="EMBL/GenBank/DDBJ databases">
        <authorList>
            <person name="Ratan Roy A."/>
            <person name="Morales Sandoval P.H."/>
            <person name="De Los Santos Villalobos S."/>
            <person name="Chakraborty S."/>
            <person name="Mukherjee J."/>
        </authorList>
    </citation>
    <scope>NUCLEOTIDE SEQUENCE [LARGE SCALE GENOMIC DNA]</scope>
    <source>
        <strain evidence="2 3">S1</strain>
    </source>
</reference>
<keyword evidence="3" id="KW-1185">Reference proteome</keyword>
<gene>
    <name evidence="2" type="ORF">ACFVKH_08825</name>
</gene>
<comment type="caution">
    <text evidence="2">The sequence shown here is derived from an EMBL/GenBank/DDBJ whole genome shotgun (WGS) entry which is preliminary data.</text>
</comment>
<accession>A0ABW6IDZ3</accession>